<feature type="compositionally biased region" description="Basic and acidic residues" evidence="1">
    <location>
        <begin position="58"/>
        <end position="75"/>
    </location>
</feature>
<accession>A0A834F005</accession>
<sequence>MQETLLRVFVVVVGLLVCPKDDPTLQDWDEVFTAGLQKPEERLWKEEEQKVAPVSEKTLTESDKETQDDINRNVEDQSLSGTVAREKVRMPDVDVPITQQVLEEENPRLPGYKGEPALEASQQKGKVFLLYRSHDEHGSLQ</sequence>
<dbReference type="EMBL" id="WKFB01001011">
    <property type="protein sequence ID" value="KAF6716024.1"/>
    <property type="molecule type" value="Genomic_DNA"/>
</dbReference>
<organism evidence="3 4">
    <name type="scientific">Oryzias melastigma</name>
    <name type="common">Marine medaka</name>
    <dbReference type="NCBI Taxonomy" id="30732"/>
    <lineage>
        <taxon>Eukaryota</taxon>
        <taxon>Metazoa</taxon>
        <taxon>Chordata</taxon>
        <taxon>Craniata</taxon>
        <taxon>Vertebrata</taxon>
        <taxon>Euteleostomi</taxon>
        <taxon>Actinopterygii</taxon>
        <taxon>Neopterygii</taxon>
        <taxon>Teleostei</taxon>
        <taxon>Neoteleostei</taxon>
        <taxon>Acanthomorphata</taxon>
        <taxon>Ovalentaria</taxon>
        <taxon>Atherinomorphae</taxon>
        <taxon>Beloniformes</taxon>
        <taxon>Adrianichthyidae</taxon>
        <taxon>Oryziinae</taxon>
        <taxon>Oryzias</taxon>
    </lineage>
</organism>
<evidence type="ECO:0000256" key="1">
    <source>
        <dbReference type="SAM" id="MobiDB-lite"/>
    </source>
</evidence>
<dbReference type="AlphaFoldDB" id="A0A834F005"/>
<reference evidence="3" key="1">
    <citation type="journal article" name="BMC Genomics">
        <title>Long-read sequencing and de novo genome assembly of marine medaka (Oryzias melastigma).</title>
        <authorList>
            <person name="Liang P."/>
            <person name="Saqib H.S.A."/>
            <person name="Ni X."/>
            <person name="Shen Y."/>
        </authorList>
    </citation>
    <scope>NUCLEOTIDE SEQUENCE</scope>
    <source>
        <strain evidence="3">Bigg-433</strain>
    </source>
</reference>
<feature type="region of interest" description="Disordered" evidence="1">
    <location>
        <begin position="45"/>
        <end position="118"/>
    </location>
</feature>
<feature type="chain" id="PRO_5032681589" evidence="2">
    <location>
        <begin position="20"/>
        <end position="141"/>
    </location>
</feature>
<dbReference type="Proteomes" id="UP000646548">
    <property type="component" value="Unassembled WGS sequence"/>
</dbReference>
<feature type="signal peptide" evidence="2">
    <location>
        <begin position="1"/>
        <end position="19"/>
    </location>
</feature>
<proteinExistence type="predicted"/>
<keyword evidence="2" id="KW-0732">Signal</keyword>
<evidence type="ECO:0000313" key="4">
    <source>
        <dbReference type="Proteomes" id="UP000646548"/>
    </source>
</evidence>
<gene>
    <name evidence="3" type="ORF">FQA47_022259</name>
</gene>
<evidence type="ECO:0000313" key="3">
    <source>
        <dbReference type="EMBL" id="KAF6716024.1"/>
    </source>
</evidence>
<evidence type="ECO:0000256" key="2">
    <source>
        <dbReference type="SAM" id="SignalP"/>
    </source>
</evidence>
<name>A0A834F005_ORYME</name>
<comment type="caution">
    <text evidence="3">The sequence shown here is derived from an EMBL/GenBank/DDBJ whole genome shotgun (WGS) entry which is preliminary data.</text>
</comment>
<protein>
    <submittedName>
        <fullName evidence="3">Uncharacterized protein</fullName>
    </submittedName>
</protein>